<dbReference type="CDD" id="cd16916">
    <property type="entry name" value="HATPase_CheA-like"/>
    <property type="match status" value="1"/>
</dbReference>
<dbReference type="Pfam" id="PF02518">
    <property type="entry name" value="HATPase_c"/>
    <property type="match status" value="1"/>
</dbReference>
<dbReference type="SUPFAM" id="SSF47384">
    <property type="entry name" value="Homodimeric domain of signal transducing histidine kinase"/>
    <property type="match status" value="1"/>
</dbReference>
<evidence type="ECO:0000256" key="3">
    <source>
        <dbReference type="ARBA" id="ARBA00022553"/>
    </source>
</evidence>
<name>A0A1M6PY53_9BACT</name>
<evidence type="ECO:0000313" key="12">
    <source>
        <dbReference type="Proteomes" id="UP000185812"/>
    </source>
</evidence>
<dbReference type="PROSITE" id="PS50109">
    <property type="entry name" value="HIS_KIN"/>
    <property type="match status" value="1"/>
</dbReference>
<dbReference type="GO" id="GO:0005737">
    <property type="term" value="C:cytoplasm"/>
    <property type="evidence" value="ECO:0007669"/>
    <property type="project" value="InterPro"/>
</dbReference>
<dbReference type="Gene3D" id="3.30.565.10">
    <property type="entry name" value="Histidine kinase-like ATPase, C-terminal domain"/>
    <property type="match status" value="1"/>
</dbReference>
<dbReference type="Pfam" id="PF01584">
    <property type="entry name" value="CheW"/>
    <property type="match status" value="1"/>
</dbReference>
<dbReference type="PRINTS" id="PR00344">
    <property type="entry name" value="BCTRLSENSOR"/>
</dbReference>
<dbReference type="SMART" id="SM00260">
    <property type="entry name" value="CheW"/>
    <property type="match status" value="1"/>
</dbReference>
<dbReference type="PANTHER" id="PTHR43395:SF1">
    <property type="entry name" value="CHEMOTAXIS PROTEIN CHEA"/>
    <property type="match status" value="1"/>
</dbReference>
<evidence type="ECO:0000259" key="9">
    <source>
        <dbReference type="PROSITE" id="PS50851"/>
    </source>
</evidence>
<dbReference type="FunFam" id="3.30.565.10:FF:000016">
    <property type="entry name" value="Chemotaxis protein CheA, putative"/>
    <property type="match status" value="1"/>
</dbReference>
<dbReference type="STRING" id="633813.SAMN04488087_0382"/>
<protein>
    <recommendedName>
        <fullName evidence="2">histidine kinase</fullName>
        <ecNumber evidence="2">2.7.13.3</ecNumber>
    </recommendedName>
</protein>
<gene>
    <name evidence="11" type="ORF">SAMN04488087_0382</name>
</gene>
<dbReference type="InterPro" id="IPR008207">
    <property type="entry name" value="Sig_transdc_His_kin_Hpt_dom"/>
</dbReference>
<evidence type="ECO:0000256" key="1">
    <source>
        <dbReference type="ARBA" id="ARBA00000085"/>
    </source>
</evidence>
<dbReference type="InterPro" id="IPR036641">
    <property type="entry name" value="HPT_dom_sf"/>
</dbReference>
<organism evidence="11 12">
    <name type="scientific">Rhodothermus profundi</name>
    <dbReference type="NCBI Taxonomy" id="633813"/>
    <lineage>
        <taxon>Bacteria</taxon>
        <taxon>Pseudomonadati</taxon>
        <taxon>Rhodothermota</taxon>
        <taxon>Rhodothermia</taxon>
        <taxon>Rhodothermales</taxon>
        <taxon>Rhodothermaceae</taxon>
        <taxon>Rhodothermus</taxon>
    </lineage>
</organism>
<dbReference type="InterPro" id="IPR037006">
    <property type="entry name" value="CheA-like_homodim_sf"/>
</dbReference>
<keyword evidence="4" id="KW-0808">Transferase</keyword>
<dbReference type="EC" id="2.7.13.3" evidence="2"/>
<dbReference type="InterPro" id="IPR051315">
    <property type="entry name" value="Bact_Chemotaxis_CheA"/>
</dbReference>
<feature type="domain" description="Histidine kinase" evidence="8">
    <location>
        <begin position="445"/>
        <end position="647"/>
    </location>
</feature>
<dbReference type="PROSITE" id="PS50851">
    <property type="entry name" value="CHEW"/>
    <property type="match status" value="1"/>
</dbReference>
<dbReference type="Pfam" id="PF01627">
    <property type="entry name" value="Hpt"/>
    <property type="match status" value="1"/>
</dbReference>
<dbReference type="InterPro" id="IPR036890">
    <property type="entry name" value="HATPase_C_sf"/>
</dbReference>
<accession>A0A1M6PY53</accession>
<dbReference type="Gene3D" id="2.30.30.40">
    <property type="entry name" value="SH3 Domains"/>
    <property type="match status" value="1"/>
</dbReference>
<dbReference type="InterPro" id="IPR004105">
    <property type="entry name" value="CheA-like_dim"/>
</dbReference>
<evidence type="ECO:0000256" key="4">
    <source>
        <dbReference type="ARBA" id="ARBA00022679"/>
    </source>
</evidence>
<feature type="domain" description="HPt" evidence="10">
    <location>
        <begin position="1"/>
        <end position="101"/>
    </location>
</feature>
<evidence type="ECO:0000313" key="11">
    <source>
        <dbReference type="EMBL" id="SHK12868.1"/>
    </source>
</evidence>
<dbReference type="SUPFAM" id="SSF50341">
    <property type="entry name" value="CheW-like"/>
    <property type="match status" value="1"/>
</dbReference>
<feature type="domain" description="CheW-like" evidence="9">
    <location>
        <begin position="649"/>
        <end position="784"/>
    </location>
</feature>
<feature type="compositionally biased region" description="Basic and acidic residues" evidence="7">
    <location>
        <begin position="379"/>
        <end position="388"/>
    </location>
</feature>
<dbReference type="InterPro" id="IPR003594">
    <property type="entry name" value="HATPase_dom"/>
</dbReference>
<dbReference type="PROSITE" id="PS50894">
    <property type="entry name" value="HPT"/>
    <property type="match status" value="1"/>
</dbReference>
<evidence type="ECO:0000256" key="7">
    <source>
        <dbReference type="SAM" id="MobiDB-lite"/>
    </source>
</evidence>
<dbReference type="SUPFAM" id="SSF55874">
    <property type="entry name" value="ATPase domain of HSP90 chaperone/DNA topoisomerase II/histidine kinase"/>
    <property type="match status" value="1"/>
</dbReference>
<dbReference type="InterPro" id="IPR036061">
    <property type="entry name" value="CheW-like_dom_sf"/>
</dbReference>
<dbReference type="Pfam" id="PF02895">
    <property type="entry name" value="H-kinase_dim"/>
    <property type="match status" value="1"/>
</dbReference>
<sequence>MSNLVEQFVIEARELLQGISEQILTLEAQPDHAEAMHELFRLVHTLKGNSGLVEAPAMTRVLHVAEDVIGAVREGRQTFSRDLADALLEAFDFVALLVDELEQEGSIQAAHEHEATRHIQALQKLDGKEKTAEESEAFRAASDHSRAAVSIESLPPEAQEIAAQRLQEDRPLYWVVYEPEEDCFFKGDDPFLLVRQTPGVCWGRIVPRAPWPPLDQMDPYRCVLRFELLSEAPLSELEEHFRYVADQIRLQPVAAQLDAADAGVAPTESKPPIVSEEAIGQILEAQRAVLESPIDDGFEGRMQAVKAALEGLLRVLGRESDQSTLEAALDEARRKRNPEPLRRWIDQVFGVAPRADAGSPASQTGSAAPPVSQEPATPSHERPAEARPRTASTLRVSQERIDALMSLVGELVVAKNGLAYLASRVQRDYDLPELSREIKLHFAAIHRIAEELQDAVMQVRMLPFAHVFQRFPRLVRDLARRLGKEVRLEIIGEDTEADKRIIESLADPLIHLIRNSLDHGIEPPEERKARGKPETGLLRIRTRQEGDRIWIEVSDDGRGIDPEVIKRKAYEKGLLDEAALERISAAEALQFLFRPGFSTASSVSDISGRGVGLDVVKRTVEQLGGSVRLESEPGKGTRFILSLPLSMMVTQVLIVEVQGQLYGLPVEAVVETVRVAPEAIQRIHHQEALVLRNQVIPVESLQYRLNGCKPSVEAADTLAVVVLQLETTRVGLLVDDFRETLDVVLKPLPGVLAGLSLYAGSALLGDGTVLMILNPKTLLASCRSNSGSEASSYVTM</sequence>
<dbReference type="OrthoDB" id="9803176at2"/>
<dbReference type="PANTHER" id="PTHR43395">
    <property type="entry name" value="SENSOR HISTIDINE KINASE CHEA"/>
    <property type="match status" value="1"/>
</dbReference>
<dbReference type="InterPro" id="IPR004358">
    <property type="entry name" value="Sig_transdc_His_kin-like_C"/>
</dbReference>
<dbReference type="EMBL" id="FRAU01000001">
    <property type="protein sequence ID" value="SHK12868.1"/>
    <property type="molecule type" value="Genomic_DNA"/>
</dbReference>
<evidence type="ECO:0000259" key="10">
    <source>
        <dbReference type="PROSITE" id="PS50894"/>
    </source>
</evidence>
<dbReference type="GO" id="GO:0006935">
    <property type="term" value="P:chemotaxis"/>
    <property type="evidence" value="ECO:0007669"/>
    <property type="project" value="InterPro"/>
</dbReference>
<evidence type="ECO:0000256" key="5">
    <source>
        <dbReference type="ARBA" id="ARBA00022777"/>
    </source>
</evidence>
<dbReference type="Gene3D" id="1.20.120.160">
    <property type="entry name" value="HPT domain"/>
    <property type="match status" value="1"/>
</dbReference>
<dbReference type="InterPro" id="IPR005467">
    <property type="entry name" value="His_kinase_dom"/>
</dbReference>
<dbReference type="Gene3D" id="1.10.287.560">
    <property type="entry name" value="Histidine kinase CheA-like, homodimeric domain"/>
    <property type="match status" value="1"/>
</dbReference>
<keyword evidence="12" id="KW-1185">Reference proteome</keyword>
<dbReference type="AlphaFoldDB" id="A0A1M6PY53"/>
<dbReference type="SMART" id="SM01231">
    <property type="entry name" value="H-kinase_dim"/>
    <property type="match status" value="1"/>
</dbReference>
<dbReference type="CDD" id="cd00088">
    <property type="entry name" value="HPT"/>
    <property type="match status" value="1"/>
</dbReference>
<evidence type="ECO:0000259" key="8">
    <source>
        <dbReference type="PROSITE" id="PS50109"/>
    </source>
</evidence>
<dbReference type="RefSeq" id="WP_072714256.1">
    <property type="nucleotide sequence ID" value="NZ_FRAU01000001.1"/>
</dbReference>
<dbReference type="GO" id="GO:0000155">
    <property type="term" value="F:phosphorelay sensor kinase activity"/>
    <property type="evidence" value="ECO:0007669"/>
    <property type="project" value="InterPro"/>
</dbReference>
<proteinExistence type="predicted"/>
<dbReference type="SMART" id="SM00073">
    <property type="entry name" value="HPT"/>
    <property type="match status" value="1"/>
</dbReference>
<comment type="catalytic activity">
    <reaction evidence="1">
        <text>ATP + protein L-histidine = ADP + protein N-phospho-L-histidine.</text>
        <dbReference type="EC" id="2.7.13.3"/>
    </reaction>
</comment>
<dbReference type="Proteomes" id="UP000185812">
    <property type="component" value="Unassembled WGS sequence"/>
</dbReference>
<dbReference type="SMART" id="SM00387">
    <property type="entry name" value="HATPase_c"/>
    <property type="match status" value="1"/>
</dbReference>
<feature type="modified residue" description="Phosphohistidine" evidence="6">
    <location>
        <position position="44"/>
    </location>
</feature>
<feature type="region of interest" description="Disordered" evidence="7">
    <location>
        <begin position="355"/>
        <end position="392"/>
    </location>
</feature>
<keyword evidence="5 11" id="KW-0418">Kinase</keyword>
<dbReference type="SUPFAM" id="SSF47226">
    <property type="entry name" value="Histidine-containing phosphotransfer domain, HPT domain"/>
    <property type="match status" value="1"/>
</dbReference>
<keyword evidence="3 6" id="KW-0597">Phosphoprotein</keyword>
<evidence type="ECO:0000256" key="6">
    <source>
        <dbReference type="PROSITE-ProRule" id="PRU00110"/>
    </source>
</evidence>
<reference evidence="12" key="1">
    <citation type="submission" date="2016-11" db="EMBL/GenBank/DDBJ databases">
        <authorList>
            <person name="Varghese N."/>
            <person name="Submissions S."/>
        </authorList>
    </citation>
    <scope>NUCLEOTIDE SEQUENCE [LARGE SCALE GENOMIC DNA]</scope>
    <source>
        <strain evidence="12">DSM 22212</strain>
    </source>
</reference>
<evidence type="ECO:0000256" key="2">
    <source>
        <dbReference type="ARBA" id="ARBA00012438"/>
    </source>
</evidence>
<dbReference type="InterPro" id="IPR002545">
    <property type="entry name" value="CheW-lke_dom"/>
</dbReference>
<dbReference type="InterPro" id="IPR036097">
    <property type="entry name" value="HisK_dim/P_sf"/>
</dbReference>